<evidence type="ECO:0000313" key="2">
    <source>
        <dbReference type="EnsemblFungi" id="CEF75333"/>
    </source>
</evidence>
<name>A0A098D8R9_GIBZE</name>
<evidence type="ECO:0000313" key="3">
    <source>
        <dbReference type="Proteomes" id="UP000070720"/>
    </source>
</evidence>
<dbReference type="EnsemblFungi" id="CEF75333">
    <property type="protein sequence ID" value="CEF75333"/>
    <property type="gene ID" value="FGRRES_15570"/>
</dbReference>
<accession>A0A0E0RVQ8</accession>
<dbReference type="VEuPathDB" id="FungiDB:FGRAMPH1_01G07057"/>
<accession>A0A098D8R9</accession>
<reference evidence="2 3" key="1">
    <citation type="journal article" date="2007" name="Science">
        <title>The Fusarium graminearum genome reveals a link between localized polymorphism and pathogen specialization.</title>
        <authorList>
            <person name="Cuomo C.A."/>
            <person name="Gueldener U."/>
            <person name="Xu J.-R."/>
            <person name="Trail F."/>
            <person name="Turgeon B.G."/>
            <person name="Di Pietro A."/>
            <person name="Walton J.D."/>
            <person name="Ma L.-J."/>
            <person name="Baker S.E."/>
            <person name="Rep M."/>
            <person name="Adam G."/>
            <person name="Antoniw J."/>
            <person name="Baldwin T."/>
            <person name="Calvo S.E."/>
            <person name="Chang Y.-L."/>
            <person name="DeCaprio D."/>
            <person name="Gale L.R."/>
            <person name="Gnerre S."/>
            <person name="Goswami R.S."/>
            <person name="Hammond-Kosack K."/>
            <person name="Harris L.J."/>
            <person name="Hilburn K."/>
            <person name="Kennell J.C."/>
            <person name="Kroken S."/>
            <person name="Magnuson J.K."/>
            <person name="Mannhaupt G."/>
            <person name="Mauceli E.W."/>
            <person name="Mewes H.-W."/>
            <person name="Mitterbauer R."/>
            <person name="Muehlbauer G."/>
            <person name="Muensterkoetter M."/>
            <person name="Nelson D."/>
            <person name="O'Donnell K."/>
            <person name="Ouellet T."/>
            <person name="Qi W."/>
            <person name="Quesneville H."/>
            <person name="Roncero M.I.G."/>
            <person name="Seong K.-Y."/>
            <person name="Tetko I.V."/>
            <person name="Urban M."/>
            <person name="Waalwijk C."/>
            <person name="Ward T.J."/>
            <person name="Yao J."/>
            <person name="Birren B.W."/>
            <person name="Kistler H.C."/>
        </authorList>
    </citation>
    <scope>NUCLEOTIDE SEQUENCE [LARGE SCALE GENOMIC DNA]</scope>
    <source>
        <strain evidence="3">ATCC MYA-4620 / CBS 123657 / FGSC 9075 / NRRL 31084 / PH-1</strain>
        <strain evidence="2">PH-1 / ATCC MYA-4620 / FGSC 9075 / NRRL 31084</strain>
    </source>
</reference>
<dbReference type="Proteomes" id="UP000070720">
    <property type="component" value="Chromosome 1"/>
</dbReference>
<dbReference type="InParanoid" id="A0A098D8R9"/>
<organism evidence="1 3">
    <name type="scientific">Gibberella zeae (strain ATCC MYA-4620 / CBS 123657 / FGSC 9075 / NRRL 31084 / PH-1)</name>
    <name type="common">Wheat head blight fungus</name>
    <name type="synonym">Fusarium graminearum</name>
    <dbReference type="NCBI Taxonomy" id="229533"/>
    <lineage>
        <taxon>Eukaryota</taxon>
        <taxon>Fungi</taxon>
        <taxon>Dikarya</taxon>
        <taxon>Ascomycota</taxon>
        <taxon>Pezizomycotina</taxon>
        <taxon>Sordariomycetes</taxon>
        <taxon>Hypocreomycetidae</taxon>
        <taxon>Hypocreales</taxon>
        <taxon>Nectriaceae</taxon>
        <taxon>Fusarium</taxon>
    </lineage>
</organism>
<dbReference type="AlphaFoldDB" id="A0A098D8R9"/>
<evidence type="ECO:0000313" key="1">
    <source>
        <dbReference type="EMBL" id="CEF75333.1"/>
    </source>
</evidence>
<protein>
    <submittedName>
        <fullName evidence="1">Chromosome 1, complete genome</fullName>
    </submittedName>
</protein>
<dbReference type="EMBL" id="HG970332">
    <property type="protein sequence ID" value="CEF75333.1"/>
    <property type="molecule type" value="Genomic_DNA"/>
</dbReference>
<keyword evidence="3" id="KW-1185">Reference proteome</keyword>
<gene>
    <name evidence="1" type="ORF">FGRAMPH1_01T07057</name>
</gene>
<reference evidence="1 3" key="3">
    <citation type="journal article" date="2015" name="BMC Genomics">
        <title>The completed genome sequence of the pathogenic ascomycete fungus Fusarium graminearum.</title>
        <authorList>
            <person name="King R."/>
            <person name="Urban M."/>
            <person name="Hammond-Kosack M.C."/>
            <person name="Hassani-Pak K."/>
            <person name="Hammond-Kosack K.E."/>
        </authorList>
    </citation>
    <scope>NUCLEOTIDE SEQUENCE [LARGE SCALE GENOMIC DNA]</scope>
    <source>
        <strain evidence="3">ATCC MYA-4620 / CBS 123657 / FGSC 9075 / NRRL 31084 / PH-1</strain>
        <strain evidence="1">PH-1</strain>
    </source>
</reference>
<reference evidence="2 3" key="2">
    <citation type="journal article" date="2010" name="Nature">
        <title>Comparative genomics reveals mobile pathogenicity chromosomes in Fusarium.</title>
        <authorList>
            <person name="Ma L.J."/>
            <person name="van der Does H.C."/>
            <person name="Borkovich K.A."/>
            <person name="Coleman J.J."/>
            <person name="Daboussi M.J."/>
            <person name="Di Pietro A."/>
            <person name="Dufresne M."/>
            <person name="Freitag M."/>
            <person name="Grabherr M."/>
            <person name="Henrissat B."/>
            <person name="Houterman P.M."/>
            <person name="Kang S."/>
            <person name="Shim W.B."/>
            <person name="Woloshuk C."/>
            <person name="Xie X."/>
            <person name="Xu J.R."/>
            <person name="Antoniw J."/>
            <person name="Baker S.E."/>
            <person name="Bluhm B.H."/>
            <person name="Breakspear A."/>
            <person name="Brown D.W."/>
            <person name="Butchko R.A."/>
            <person name="Chapman S."/>
            <person name="Coulson R."/>
            <person name="Coutinho P.M."/>
            <person name="Danchin E.G."/>
            <person name="Diener A."/>
            <person name="Gale L.R."/>
            <person name="Gardiner D.M."/>
            <person name="Goff S."/>
            <person name="Hammond-Kosack K.E."/>
            <person name="Hilburn K."/>
            <person name="Hua-Van A."/>
            <person name="Jonkers W."/>
            <person name="Kazan K."/>
            <person name="Kodira C.D."/>
            <person name="Koehrsen M."/>
            <person name="Kumar L."/>
            <person name="Lee Y.H."/>
            <person name="Li L."/>
            <person name="Manners J.M."/>
            <person name="Miranda-Saavedra D."/>
            <person name="Mukherjee M."/>
            <person name="Park G."/>
            <person name="Park J."/>
            <person name="Park S.Y."/>
            <person name="Proctor R.H."/>
            <person name="Regev A."/>
            <person name="Ruiz-Roldan M.C."/>
            <person name="Sain D."/>
            <person name="Sakthikumar S."/>
            <person name="Sykes S."/>
            <person name="Schwartz D.C."/>
            <person name="Turgeon B.G."/>
            <person name="Wapinski I."/>
            <person name="Yoder O."/>
            <person name="Young S."/>
            <person name="Zeng Q."/>
            <person name="Zhou S."/>
            <person name="Galagan J."/>
            <person name="Cuomo C.A."/>
            <person name="Kistler H.C."/>
            <person name="Rep M."/>
        </authorList>
    </citation>
    <scope>GENOME REANNOTATION</scope>
    <source>
        <strain evidence="3">ATCC MYA-4620 / CBS 123657 / FGSC 9075 / NRRL 31084 / PH-1</strain>
        <strain evidence="2">PH-1 / ATCC MYA-4620 / FGSC 9075 / NRRL 31084</strain>
    </source>
</reference>
<reference evidence="2" key="4">
    <citation type="submission" date="2017-01" db="UniProtKB">
        <authorList>
            <consortium name="EnsemblFungi"/>
        </authorList>
    </citation>
    <scope>IDENTIFICATION</scope>
    <source>
        <strain evidence="2">PH-1 / ATCC MYA-4620 / FGSC 9075 / NRRL 31084</strain>
    </source>
</reference>
<proteinExistence type="predicted"/>
<sequence>MPLSYVRVGTVMEDHASTVKLVSLTCPKVPFANLSCSFAPTVNLNPNRRFQHWISLVR</sequence>